<keyword evidence="1" id="KW-1133">Transmembrane helix</keyword>
<dbReference type="Proteomes" id="UP000505020">
    <property type="component" value="Chromosome"/>
</dbReference>
<name>A0A7D4D3K4_9EURY</name>
<dbReference type="PANTHER" id="PTHR43471">
    <property type="entry name" value="ABC TRANSPORTER PERMEASE"/>
    <property type="match status" value="1"/>
</dbReference>
<reference evidence="2 3" key="1">
    <citation type="submission" date="2020-05" db="EMBL/GenBank/DDBJ databases">
        <title>Halorubrum RHB-C sp.nov., an extremely halophilic archaeon isolated from solar salt farm.</title>
        <authorList>
            <person name="Ho H."/>
            <person name="Danganan R.E."/>
            <person name="Dedeles G.R."/>
            <person name="Kim S.-G."/>
        </authorList>
    </citation>
    <scope>NUCLEOTIDE SEQUENCE [LARGE SCALE GENOMIC DNA]</scope>
    <source>
        <strain evidence="2 3">RHB-C</strain>
    </source>
</reference>
<feature type="transmembrane region" description="Helical" evidence="1">
    <location>
        <begin position="254"/>
        <end position="277"/>
    </location>
</feature>
<dbReference type="AlphaFoldDB" id="A0A7D4D3K4"/>
<dbReference type="Pfam" id="PF12679">
    <property type="entry name" value="ABC2_membrane_2"/>
    <property type="match status" value="1"/>
</dbReference>
<feature type="transmembrane region" description="Helical" evidence="1">
    <location>
        <begin position="112"/>
        <end position="133"/>
    </location>
</feature>
<dbReference type="KEGG" id="hsai:HPS36_07310"/>
<proteinExistence type="predicted"/>
<dbReference type="GO" id="GO:0005886">
    <property type="term" value="C:plasma membrane"/>
    <property type="evidence" value="ECO:0007669"/>
    <property type="project" value="UniProtKB-SubCell"/>
</dbReference>
<protein>
    <submittedName>
        <fullName evidence="2">ABC transporter permease</fullName>
    </submittedName>
</protein>
<dbReference type="GO" id="GO:0140359">
    <property type="term" value="F:ABC-type transporter activity"/>
    <property type="evidence" value="ECO:0007669"/>
    <property type="project" value="InterPro"/>
</dbReference>
<evidence type="ECO:0000313" key="3">
    <source>
        <dbReference type="Proteomes" id="UP000505020"/>
    </source>
</evidence>
<dbReference type="EMBL" id="CP053941">
    <property type="protein sequence ID" value="QKG92662.1"/>
    <property type="molecule type" value="Genomic_DNA"/>
</dbReference>
<sequence length="285" mass="29020">MSWVVVARKDFQDARLSRGLWAVTGLFVLMSVGFAVLYGTVPAVSQDIGEVSTLGFLTLLIGAVTLFVSIAAIVVGAGAIAGERASGSGKLLLGFPHSRADVVLGKLVGRTAVLGAAIVVGLIITLVVALALFDSFAPVDYAVFTAMTLVLALVYIGVMVAISATTGSGGRAMAFGIGAFVVLEILADIVPLAALFVVNGFSVPSGGAAVPAWVAFLNVITPSTAYTNALGWFLGDGSATAAALGAQLAGPVPFYLTGWASMAVLAAWLVVPLALGYRRFARADL</sequence>
<gene>
    <name evidence="2" type="ORF">HPS36_07310</name>
</gene>
<keyword evidence="3" id="KW-1185">Reference proteome</keyword>
<dbReference type="GeneID" id="55594798"/>
<feature type="transmembrane region" description="Helical" evidence="1">
    <location>
        <begin position="174"/>
        <end position="198"/>
    </location>
</feature>
<evidence type="ECO:0000313" key="2">
    <source>
        <dbReference type="EMBL" id="QKG92662.1"/>
    </source>
</evidence>
<feature type="transmembrane region" description="Helical" evidence="1">
    <location>
        <begin position="139"/>
        <end position="162"/>
    </location>
</feature>
<accession>A0A7D4D3K4</accession>
<feature type="transmembrane region" description="Helical" evidence="1">
    <location>
        <begin position="53"/>
        <end position="81"/>
    </location>
</feature>
<organism evidence="2 3">
    <name type="scientific">Halorubrum salinarum</name>
    <dbReference type="NCBI Taxonomy" id="2739057"/>
    <lineage>
        <taxon>Archaea</taxon>
        <taxon>Methanobacteriati</taxon>
        <taxon>Methanobacteriota</taxon>
        <taxon>Stenosarchaea group</taxon>
        <taxon>Halobacteria</taxon>
        <taxon>Halobacteriales</taxon>
        <taxon>Haloferacaceae</taxon>
        <taxon>Halorubrum</taxon>
    </lineage>
</organism>
<dbReference type="PANTHER" id="PTHR43471:SF1">
    <property type="entry name" value="ABC TRANSPORTER PERMEASE PROTEIN NOSY-RELATED"/>
    <property type="match status" value="1"/>
</dbReference>
<keyword evidence="1" id="KW-0812">Transmembrane</keyword>
<dbReference type="RefSeq" id="WP_173229470.1">
    <property type="nucleotide sequence ID" value="NZ_CP053941.1"/>
</dbReference>
<feature type="transmembrane region" description="Helical" evidence="1">
    <location>
        <begin position="20"/>
        <end position="41"/>
    </location>
</feature>
<evidence type="ECO:0000256" key="1">
    <source>
        <dbReference type="SAM" id="Phobius"/>
    </source>
</evidence>
<keyword evidence="1" id="KW-0472">Membrane</keyword>